<organism evidence="1">
    <name type="scientific">bioreactor metagenome</name>
    <dbReference type="NCBI Taxonomy" id="1076179"/>
    <lineage>
        <taxon>unclassified sequences</taxon>
        <taxon>metagenomes</taxon>
        <taxon>ecological metagenomes</taxon>
    </lineage>
</organism>
<accession>A0A644WK94</accession>
<sequence>MKKILSLIAVLTLLGFCLTGCQSDGTAAPSLENTDEIATLSPEATPENTDGYCWVIKIDQTITAPYLGELADQDEITSENTMKLVAVNDNESPYDGEFTGEACITSHTDAKEEFGVANADFLVLDNSHEAHDFTFALSKTDVVPLTPVQDERLHYCAKSQFSMPTNGDNPANVLGAAQGYQFADESDLNFSVTCKMIQSNQTITLKTDMFGEFEGTLEWTNDIPEISFPEE</sequence>
<gene>
    <name evidence="1" type="ORF">SDC9_50248</name>
</gene>
<comment type="caution">
    <text evidence="1">The sequence shown here is derived from an EMBL/GenBank/DDBJ whole genome shotgun (WGS) entry which is preliminary data.</text>
</comment>
<protein>
    <submittedName>
        <fullName evidence="1">Uncharacterized protein</fullName>
    </submittedName>
</protein>
<evidence type="ECO:0000313" key="1">
    <source>
        <dbReference type="EMBL" id="MPM03981.1"/>
    </source>
</evidence>
<reference evidence="1" key="1">
    <citation type="submission" date="2019-08" db="EMBL/GenBank/DDBJ databases">
        <authorList>
            <person name="Kucharzyk K."/>
            <person name="Murdoch R.W."/>
            <person name="Higgins S."/>
            <person name="Loffler F."/>
        </authorList>
    </citation>
    <scope>NUCLEOTIDE SEQUENCE</scope>
</reference>
<proteinExistence type="predicted"/>
<name>A0A644WK94_9ZZZZ</name>
<dbReference type="EMBL" id="VSSQ01000998">
    <property type="protein sequence ID" value="MPM03981.1"/>
    <property type="molecule type" value="Genomic_DNA"/>
</dbReference>
<dbReference type="AlphaFoldDB" id="A0A644WK94"/>